<comment type="function">
    <text evidence="5">Involved in the anomeric conversion of L-rhamnose.</text>
</comment>
<reference evidence="7" key="1">
    <citation type="submission" date="2021-12" db="EMBL/GenBank/DDBJ databases">
        <authorList>
            <person name="Li Y."/>
        </authorList>
    </citation>
    <scope>NUCLEOTIDE SEQUENCE</scope>
    <source>
        <strain evidence="7">DKSPLA3</strain>
    </source>
</reference>
<dbReference type="GO" id="GO:0005737">
    <property type="term" value="C:cytoplasm"/>
    <property type="evidence" value="ECO:0007669"/>
    <property type="project" value="UniProtKB-SubCell"/>
</dbReference>
<feature type="binding site" evidence="5">
    <location>
        <begin position="82"/>
        <end position="83"/>
    </location>
    <ligand>
        <name>substrate</name>
    </ligand>
</feature>
<dbReference type="Proteomes" id="UP001139089">
    <property type="component" value="Unassembled WGS sequence"/>
</dbReference>
<evidence type="ECO:0000256" key="2">
    <source>
        <dbReference type="ARBA" id="ARBA00023235"/>
    </source>
</evidence>
<evidence type="ECO:0000256" key="3">
    <source>
        <dbReference type="ARBA" id="ARBA00023277"/>
    </source>
</evidence>
<comment type="subcellular location">
    <subcellularLocation>
        <location evidence="5">Cytoplasm</location>
    </subcellularLocation>
</comment>
<keyword evidence="8" id="KW-1185">Reference proteome</keyword>
<evidence type="ECO:0000256" key="6">
    <source>
        <dbReference type="NCBIfam" id="TIGR02625"/>
    </source>
</evidence>
<dbReference type="PANTHER" id="PTHR34389:SF2">
    <property type="entry name" value="L-RHAMNOSE MUTAROTASE"/>
    <property type="match status" value="1"/>
</dbReference>
<keyword evidence="1 5" id="KW-0963">Cytoplasm</keyword>
<dbReference type="GO" id="GO:0019301">
    <property type="term" value="P:rhamnose catabolic process"/>
    <property type="evidence" value="ECO:0007669"/>
    <property type="project" value="UniProtKB-UniRule"/>
</dbReference>
<sequence>MTSDATLERHAFVMKLHAGQEAEYRRRHDAIWPELGALLAEAGVRDYSIFLDPETLTLFGVLSRPRDHGMAALPEHPVMKRWWAHMADIMETHPDNAPVSRDLVPVFHLPAQP</sequence>
<dbReference type="InterPro" id="IPR008000">
    <property type="entry name" value="Rham/fucose_mutarotase"/>
</dbReference>
<protein>
    <recommendedName>
        <fullName evidence="5 6">L-rhamnose mutarotase</fullName>
        <ecNumber evidence="5 6">5.1.3.32</ecNumber>
    </recommendedName>
    <alternativeName>
        <fullName evidence="5">Rhamnose 1-epimerase</fullName>
    </alternativeName>
    <alternativeName>
        <fullName evidence="5">Type-3 mutarotase</fullName>
    </alternativeName>
</protein>
<dbReference type="AlphaFoldDB" id="A0A9X1T1V3"/>
<evidence type="ECO:0000256" key="4">
    <source>
        <dbReference type="ARBA" id="ARBA00023308"/>
    </source>
</evidence>
<keyword evidence="4 5" id="KW-0684">Rhamnose metabolism</keyword>
<gene>
    <name evidence="5 7" type="primary">rhaM</name>
    <name evidence="7" type="ORF">LRX75_14400</name>
</gene>
<comment type="caution">
    <text evidence="7">The sequence shown here is derived from an EMBL/GenBank/DDBJ whole genome shotgun (WGS) entry which is preliminary data.</text>
</comment>
<evidence type="ECO:0000313" key="8">
    <source>
        <dbReference type="Proteomes" id="UP001139089"/>
    </source>
</evidence>
<dbReference type="EC" id="5.1.3.32" evidence="5 6"/>
<dbReference type="NCBIfam" id="TIGR02625">
    <property type="entry name" value="YiiL_rotase"/>
    <property type="match status" value="1"/>
</dbReference>
<feature type="binding site" evidence="5">
    <location>
        <position position="47"/>
    </location>
    <ligand>
        <name>substrate</name>
    </ligand>
</feature>
<dbReference type="RefSeq" id="WP_231815419.1">
    <property type="nucleotide sequence ID" value="NZ_JAJOZR010000008.1"/>
</dbReference>
<keyword evidence="3 5" id="KW-0119">Carbohydrate metabolism</keyword>
<dbReference type="EMBL" id="JAJOZR010000008">
    <property type="protein sequence ID" value="MCD7110230.1"/>
    <property type="molecule type" value="Genomic_DNA"/>
</dbReference>
<accession>A0A9X1T1V3</accession>
<dbReference type="Gene3D" id="3.30.70.100">
    <property type="match status" value="1"/>
</dbReference>
<evidence type="ECO:0000256" key="1">
    <source>
        <dbReference type="ARBA" id="ARBA00022490"/>
    </source>
</evidence>
<dbReference type="SUPFAM" id="SSF54909">
    <property type="entry name" value="Dimeric alpha+beta barrel"/>
    <property type="match status" value="1"/>
</dbReference>
<dbReference type="InterPro" id="IPR011008">
    <property type="entry name" value="Dimeric_a/b-barrel"/>
</dbReference>
<dbReference type="HAMAP" id="MF_01663">
    <property type="entry name" value="L_rham_rotase"/>
    <property type="match status" value="1"/>
</dbReference>
<dbReference type="PANTHER" id="PTHR34389">
    <property type="entry name" value="L-RHAMNOSE MUTAROTASE"/>
    <property type="match status" value="1"/>
</dbReference>
<comment type="catalytic activity">
    <reaction evidence="5">
        <text>alpha-L-rhamnose = beta-L-rhamnose</text>
        <dbReference type="Rhea" id="RHEA:25584"/>
        <dbReference type="ChEBI" id="CHEBI:27586"/>
        <dbReference type="ChEBI" id="CHEBI:27907"/>
        <dbReference type="EC" id="5.1.3.32"/>
    </reaction>
</comment>
<comment type="similarity">
    <text evidence="5">Belongs to the rhamnose mutarotase family.</text>
</comment>
<dbReference type="Pfam" id="PF05336">
    <property type="entry name" value="rhaM"/>
    <property type="match status" value="1"/>
</dbReference>
<comment type="pathway">
    <text evidence="5">Carbohydrate metabolism; L-rhamnose metabolism.</text>
</comment>
<proteinExistence type="inferred from homology"/>
<organism evidence="7 8">
    <name type="scientific">Rhizobium quercicola</name>
    <dbReference type="NCBI Taxonomy" id="2901226"/>
    <lineage>
        <taxon>Bacteria</taxon>
        <taxon>Pseudomonadati</taxon>
        <taxon>Pseudomonadota</taxon>
        <taxon>Alphaproteobacteria</taxon>
        <taxon>Hyphomicrobiales</taxon>
        <taxon>Rhizobiaceae</taxon>
        <taxon>Rhizobium/Agrobacterium group</taxon>
        <taxon>Rhizobium</taxon>
    </lineage>
</organism>
<feature type="binding site" evidence="5">
    <location>
        <position position="24"/>
    </location>
    <ligand>
        <name>substrate</name>
    </ligand>
</feature>
<evidence type="ECO:0000313" key="7">
    <source>
        <dbReference type="EMBL" id="MCD7110230.1"/>
    </source>
</evidence>
<name>A0A9X1T1V3_9HYPH</name>
<comment type="subunit">
    <text evidence="5">Homodimer.</text>
</comment>
<feature type="active site" description="Proton donor" evidence="5">
    <location>
        <position position="28"/>
    </location>
</feature>
<dbReference type="InterPro" id="IPR013448">
    <property type="entry name" value="L-rhamnose_mutarotase"/>
</dbReference>
<dbReference type="GO" id="GO:0062192">
    <property type="term" value="F:L-rhamnose mutarotase activity"/>
    <property type="evidence" value="ECO:0007669"/>
    <property type="project" value="UniProtKB-UniRule"/>
</dbReference>
<keyword evidence="2 5" id="KW-0413">Isomerase</keyword>
<evidence type="ECO:0000256" key="5">
    <source>
        <dbReference type="HAMAP-Rule" id="MF_01663"/>
    </source>
</evidence>